<dbReference type="SMART" id="SM00387">
    <property type="entry name" value="HATPase_c"/>
    <property type="match status" value="1"/>
</dbReference>
<feature type="transmembrane region" description="Helical" evidence="7">
    <location>
        <begin position="299"/>
        <end position="318"/>
    </location>
</feature>
<evidence type="ECO:0000313" key="9">
    <source>
        <dbReference type="EMBL" id="MZQ80950.1"/>
    </source>
</evidence>
<evidence type="ECO:0000256" key="2">
    <source>
        <dbReference type="ARBA" id="ARBA00022475"/>
    </source>
</evidence>
<dbReference type="GO" id="GO:0005886">
    <property type="term" value="C:plasma membrane"/>
    <property type="evidence" value="ECO:0007669"/>
    <property type="project" value="UniProtKB-SubCell"/>
</dbReference>
<dbReference type="CDD" id="cd06225">
    <property type="entry name" value="HAMP"/>
    <property type="match status" value="1"/>
</dbReference>
<accession>A0A6L8UV02</accession>
<keyword evidence="2" id="KW-1003">Cell membrane</keyword>
<dbReference type="SMART" id="SM00304">
    <property type="entry name" value="HAMP"/>
    <property type="match status" value="1"/>
</dbReference>
<evidence type="ECO:0000256" key="4">
    <source>
        <dbReference type="ARBA" id="ARBA00022679"/>
    </source>
</evidence>
<evidence type="ECO:0000256" key="5">
    <source>
        <dbReference type="ARBA" id="ARBA00022777"/>
    </source>
</evidence>
<keyword evidence="6 7" id="KW-0472">Membrane</keyword>
<dbReference type="EMBL" id="WTUZ01000005">
    <property type="protein sequence ID" value="MZQ80950.1"/>
    <property type="molecule type" value="Genomic_DNA"/>
</dbReference>
<keyword evidence="4" id="KW-0808">Transferase</keyword>
<dbReference type="InterPro" id="IPR003660">
    <property type="entry name" value="HAMP_dom"/>
</dbReference>
<dbReference type="InterPro" id="IPR003594">
    <property type="entry name" value="HATPase_dom"/>
</dbReference>
<dbReference type="AlphaFoldDB" id="A0A6L8UV02"/>
<evidence type="ECO:0000313" key="10">
    <source>
        <dbReference type="Proteomes" id="UP000481087"/>
    </source>
</evidence>
<name>A0A6L8UV02_9BACL</name>
<protein>
    <submittedName>
        <fullName evidence="9">HAMP domain-containing protein</fullName>
    </submittedName>
</protein>
<keyword evidence="7" id="KW-0812">Transmembrane</keyword>
<dbReference type="SUPFAM" id="SSF55874">
    <property type="entry name" value="ATPase domain of HSP90 chaperone/DNA topoisomerase II/histidine kinase"/>
    <property type="match status" value="1"/>
</dbReference>
<reference evidence="9 10" key="1">
    <citation type="submission" date="2019-12" db="EMBL/GenBank/DDBJ databases">
        <title>Paenibacillus sp. nov. sp. isolated from soil.</title>
        <authorList>
            <person name="Kim J."/>
            <person name="Jeong S.E."/>
            <person name="Jung H.S."/>
            <person name="Jeon C.O."/>
        </authorList>
    </citation>
    <scope>NUCLEOTIDE SEQUENCE [LARGE SCALE GENOMIC DNA]</scope>
    <source>
        <strain evidence="9 10">5J-6</strain>
    </source>
</reference>
<dbReference type="PANTHER" id="PTHR34220">
    <property type="entry name" value="SENSOR HISTIDINE KINASE YPDA"/>
    <property type="match status" value="1"/>
</dbReference>
<dbReference type="Pfam" id="PF06580">
    <property type="entry name" value="His_kinase"/>
    <property type="match status" value="1"/>
</dbReference>
<dbReference type="InterPro" id="IPR036890">
    <property type="entry name" value="HATPase_C_sf"/>
</dbReference>
<dbReference type="SUPFAM" id="SSF158472">
    <property type="entry name" value="HAMP domain-like"/>
    <property type="match status" value="1"/>
</dbReference>
<keyword evidence="3" id="KW-0597">Phosphoprotein</keyword>
<comment type="subcellular location">
    <subcellularLocation>
        <location evidence="1">Cell membrane</location>
        <topology evidence="1">Multi-pass membrane protein</topology>
    </subcellularLocation>
</comment>
<dbReference type="RefSeq" id="WP_161405255.1">
    <property type="nucleotide sequence ID" value="NZ_WTUZ01000005.1"/>
</dbReference>
<keyword evidence="10" id="KW-1185">Reference proteome</keyword>
<feature type="transmembrane region" description="Helical" evidence="7">
    <location>
        <begin position="15"/>
        <end position="35"/>
    </location>
</feature>
<evidence type="ECO:0000259" key="8">
    <source>
        <dbReference type="PROSITE" id="PS50885"/>
    </source>
</evidence>
<dbReference type="PANTHER" id="PTHR34220:SF7">
    <property type="entry name" value="SENSOR HISTIDINE KINASE YPDA"/>
    <property type="match status" value="1"/>
</dbReference>
<sequence>MWRNWKRLYAESVHIRITSYFLLILLPLVAMNLYAQNKSQLILKEQAMERTKGVMQSAMQFIDTTLMNVEELSDLVVTDSTLNRHLDAADGELMPMDILNFQAAATELIHFRTMNRTLSQTMIFHTPSSILLSDSGYSRLNDRQNEDWVRETVRSNGSPWYYIPVENQFTSLGNKDLIQNTEVITLMRLMTQSEHLREPSIFMASIRKEYLYGLIGRLADPGQGTIYLFTPDGRLAVGTPGSTPPSDWDLQGGDFGTIREGEQSLMMVKVVSTSSGWSLLMLQPQNSIFEKSNQLRNQTYVITAISLAIAVIVAWFLYRGISFPLRKLIRGMKEIRLGRLDVRIEHKRSDEFGYMMGTFNEMMDQQRFLIRDIYDKELRIIQTELKLLQSQINPHFLYNTLDSIYSSAILVGADQIGEMVLNLSKFFRISIGKGKEVFTMEETVVHLGYYINVQQLRFKGRLQVDIRVDNAVRSCMLLKLILQPLVENAIVHGLEQKSGKGQLNIEAYPEQERLHIRITDNGSGITPERLLFIQKELGAIESTDIKMLRHDVKELFGLRNVKTRLILYYGDQAELHIDSVEQQGTVVLVTIPLSSCADPIGGK</sequence>
<dbReference type="InterPro" id="IPR010559">
    <property type="entry name" value="Sig_transdc_His_kin_internal"/>
</dbReference>
<dbReference type="Gene3D" id="6.10.340.10">
    <property type="match status" value="1"/>
</dbReference>
<proteinExistence type="predicted"/>
<dbReference type="InterPro" id="IPR050640">
    <property type="entry name" value="Bact_2-comp_sensor_kinase"/>
</dbReference>
<comment type="caution">
    <text evidence="9">The sequence shown here is derived from an EMBL/GenBank/DDBJ whole genome shotgun (WGS) entry which is preliminary data.</text>
</comment>
<keyword evidence="7" id="KW-1133">Transmembrane helix</keyword>
<evidence type="ECO:0000256" key="3">
    <source>
        <dbReference type="ARBA" id="ARBA00022553"/>
    </source>
</evidence>
<evidence type="ECO:0000256" key="6">
    <source>
        <dbReference type="ARBA" id="ARBA00023136"/>
    </source>
</evidence>
<evidence type="ECO:0000256" key="1">
    <source>
        <dbReference type="ARBA" id="ARBA00004651"/>
    </source>
</evidence>
<dbReference type="PROSITE" id="PS50885">
    <property type="entry name" value="HAMP"/>
    <property type="match status" value="1"/>
</dbReference>
<dbReference type="GO" id="GO:0000155">
    <property type="term" value="F:phosphorelay sensor kinase activity"/>
    <property type="evidence" value="ECO:0007669"/>
    <property type="project" value="InterPro"/>
</dbReference>
<evidence type="ECO:0000256" key="7">
    <source>
        <dbReference type="SAM" id="Phobius"/>
    </source>
</evidence>
<gene>
    <name evidence="9" type="ORF">GQF01_02190</name>
</gene>
<keyword evidence="5" id="KW-0418">Kinase</keyword>
<dbReference type="Pfam" id="PF02518">
    <property type="entry name" value="HATPase_c"/>
    <property type="match status" value="1"/>
</dbReference>
<dbReference type="Gene3D" id="3.30.565.10">
    <property type="entry name" value="Histidine kinase-like ATPase, C-terminal domain"/>
    <property type="match status" value="1"/>
</dbReference>
<dbReference type="Pfam" id="PF00672">
    <property type="entry name" value="HAMP"/>
    <property type="match status" value="1"/>
</dbReference>
<organism evidence="9 10">
    <name type="scientific">Paenibacillus silvestris</name>
    <dbReference type="NCBI Taxonomy" id="2606219"/>
    <lineage>
        <taxon>Bacteria</taxon>
        <taxon>Bacillati</taxon>
        <taxon>Bacillota</taxon>
        <taxon>Bacilli</taxon>
        <taxon>Bacillales</taxon>
        <taxon>Paenibacillaceae</taxon>
        <taxon>Paenibacillus</taxon>
    </lineage>
</organism>
<dbReference type="Proteomes" id="UP000481087">
    <property type="component" value="Unassembled WGS sequence"/>
</dbReference>
<feature type="domain" description="HAMP" evidence="8">
    <location>
        <begin position="319"/>
        <end position="371"/>
    </location>
</feature>